<organism evidence="2 3">
    <name type="scientific">Extremus antarcticus</name>
    <dbReference type="NCBI Taxonomy" id="702011"/>
    <lineage>
        <taxon>Eukaryota</taxon>
        <taxon>Fungi</taxon>
        <taxon>Dikarya</taxon>
        <taxon>Ascomycota</taxon>
        <taxon>Pezizomycotina</taxon>
        <taxon>Dothideomycetes</taxon>
        <taxon>Dothideomycetidae</taxon>
        <taxon>Mycosphaerellales</taxon>
        <taxon>Extremaceae</taxon>
        <taxon>Extremus</taxon>
    </lineage>
</organism>
<dbReference type="Proteomes" id="UP001271007">
    <property type="component" value="Unassembled WGS sequence"/>
</dbReference>
<dbReference type="InterPro" id="IPR021836">
    <property type="entry name" value="DUF3429"/>
</dbReference>
<feature type="transmembrane region" description="Helical" evidence="1">
    <location>
        <begin position="228"/>
        <end position="257"/>
    </location>
</feature>
<gene>
    <name evidence="2" type="ORF">LTR09_011812</name>
</gene>
<reference evidence="2" key="1">
    <citation type="submission" date="2023-04" db="EMBL/GenBank/DDBJ databases">
        <title>Black Yeasts Isolated from many extreme environments.</title>
        <authorList>
            <person name="Coleine C."/>
            <person name="Stajich J.E."/>
            <person name="Selbmann L."/>
        </authorList>
    </citation>
    <scope>NUCLEOTIDE SEQUENCE</scope>
    <source>
        <strain evidence="2">CCFEE 5312</strain>
    </source>
</reference>
<keyword evidence="1" id="KW-0472">Membrane</keyword>
<comment type="caution">
    <text evidence="2">The sequence shown here is derived from an EMBL/GenBank/DDBJ whole genome shotgun (WGS) entry which is preliminary data.</text>
</comment>
<dbReference type="Pfam" id="PF11911">
    <property type="entry name" value="DUF3429"/>
    <property type="match status" value="1"/>
</dbReference>
<keyword evidence="3" id="KW-1185">Reference proteome</keyword>
<proteinExistence type="predicted"/>
<dbReference type="EMBL" id="JAWDJX010000082">
    <property type="protein sequence ID" value="KAK3046729.1"/>
    <property type="molecule type" value="Genomic_DNA"/>
</dbReference>
<dbReference type="AlphaFoldDB" id="A0AAJ0DB57"/>
<evidence type="ECO:0000256" key="1">
    <source>
        <dbReference type="SAM" id="Phobius"/>
    </source>
</evidence>
<accession>A0AAJ0DB57</accession>
<protein>
    <recommendedName>
        <fullName evidence="4">Mitochondrial inner membrane protein 1</fullName>
    </recommendedName>
</protein>
<name>A0AAJ0DB57_9PEZI</name>
<evidence type="ECO:0000313" key="2">
    <source>
        <dbReference type="EMBL" id="KAK3046729.1"/>
    </source>
</evidence>
<feature type="transmembrane region" description="Helical" evidence="1">
    <location>
        <begin position="197"/>
        <end position="216"/>
    </location>
</feature>
<feature type="transmembrane region" description="Helical" evidence="1">
    <location>
        <begin position="277"/>
        <end position="298"/>
    </location>
</feature>
<evidence type="ECO:0008006" key="4">
    <source>
        <dbReference type="Google" id="ProtNLM"/>
    </source>
</evidence>
<keyword evidence="1" id="KW-1133">Transmembrane helix</keyword>
<keyword evidence="1" id="KW-0812">Transmembrane</keyword>
<sequence>MFRSGASRSFLHSLNTSSTPAIKATSSPVRQQLRSQLCTLSRRPQSLAITKPLVPQTLALTRWQSSDRKPVDKIDHTREDKIGEKQFTKADPARVSSESTIAAPIAMKGGDSEEAEPDMMGGIKSDLQTIRETFSLEQVPRQAYYMGMAGVLPYAATSIATVYCAFEISHAADTGAGYFMSEKTAESLLHIIEPLQVGYGAVILSFLGAVHWGLEWAKFGGVQGYPRYMIGVISTAVAWPTLLMPVEYALITQFLAFNFLYYTDARAKTRGWAPHWYGVYRFVLTFIVGASIVVSLIGRGRIADRINKPPGVADRIKAFQGGDQDSQIVEEEEARRRFLAEDENDEEEEDDDDDE</sequence>
<evidence type="ECO:0000313" key="3">
    <source>
        <dbReference type="Proteomes" id="UP001271007"/>
    </source>
</evidence>
<dbReference type="PANTHER" id="PTHR15887">
    <property type="entry name" value="TRANSMEMBRANE PROTEIN 69"/>
    <property type="match status" value="1"/>
</dbReference>
<dbReference type="PANTHER" id="PTHR15887:SF1">
    <property type="entry name" value="TRANSMEMBRANE PROTEIN 69"/>
    <property type="match status" value="1"/>
</dbReference>